<feature type="region of interest" description="Disordered" evidence="13">
    <location>
        <begin position="30"/>
        <end position="66"/>
    </location>
</feature>
<comment type="subcellular location">
    <subcellularLocation>
        <location evidence="1 11">Cell outer membrane</location>
        <topology evidence="1 11">Multi-pass membrane protein</topology>
    </subcellularLocation>
</comment>
<evidence type="ECO:0000256" key="2">
    <source>
        <dbReference type="ARBA" id="ARBA00009810"/>
    </source>
</evidence>
<keyword evidence="9 17" id="KW-0675">Receptor</keyword>
<evidence type="ECO:0000256" key="12">
    <source>
        <dbReference type="RuleBase" id="RU003357"/>
    </source>
</evidence>
<keyword evidence="8 11" id="KW-0472">Membrane</keyword>
<dbReference type="Pfam" id="PF07715">
    <property type="entry name" value="Plug"/>
    <property type="match status" value="1"/>
</dbReference>
<evidence type="ECO:0000256" key="11">
    <source>
        <dbReference type="PROSITE-ProRule" id="PRU01360"/>
    </source>
</evidence>
<accession>A0A516SDD2</accession>
<evidence type="ECO:0000313" key="17">
    <source>
        <dbReference type="EMBL" id="QDQ26162.1"/>
    </source>
</evidence>
<gene>
    <name evidence="17" type="ORF">FNU76_07210</name>
</gene>
<keyword evidence="3 11" id="KW-0813">Transport</keyword>
<dbReference type="Proteomes" id="UP000317550">
    <property type="component" value="Chromosome"/>
</dbReference>
<comment type="similarity">
    <text evidence="2 11 12">Belongs to the TonB-dependent receptor family.</text>
</comment>
<dbReference type="InterPro" id="IPR000531">
    <property type="entry name" value="Beta-barrel_TonB"/>
</dbReference>
<dbReference type="KEGG" id="cari:FNU76_07210"/>
<keyword evidence="5 11" id="KW-0812">Transmembrane</keyword>
<dbReference type="EMBL" id="CP041730">
    <property type="protein sequence ID" value="QDQ26162.1"/>
    <property type="molecule type" value="Genomic_DNA"/>
</dbReference>
<evidence type="ECO:0000256" key="8">
    <source>
        <dbReference type="ARBA" id="ARBA00023136"/>
    </source>
</evidence>
<evidence type="ECO:0000256" key="10">
    <source>
        <dbReference type="ARBA" id="ARBA00023237"/>
    </source>
</evidence>
<evidence type="ECO:0000256" key="3">
    <source>
        <dbReference type="ARBA" id="ARBA00022448"/>
    </source>
</evidence>
<feature type="domain" description="TonB-dependent receptor plug" evidence="16">
    <location>
        <begin position="71"/>
        <end position="166"/>
    </location>
</feature>
<dbReference type="InterPro" id="IPR037066">
    <property type="entry name" value="Plug_dom_sf"/>
</dbReference>
<dbReference type="Pfam" id="PF00593">
    <property type="entry name" value="TonB_dep_Rec_b-barrel"/>
    <property type="match status" value="1"/>
</dbReference>
<organism evidence="17 18">
    <name type="scientific">Chitinimonas arctica</name>
    <dbReference type="NCBI Taxonomy" id="2594795"/>
    <lineage>
        <taxon>Bacteria</taxon>
        <taxon>Pseudomonadati</taxon>
        <taxon>Pseudomonadota</taxon>
        <taxon>Betaproteobacteria</taxon>
        <taxon>Neisseriales</taxon>
        <taxon>Chitinibacteraceae</taxon>
        <taxon>Chitinimonas</taxon>
    </lineage>
</organism>
<protein>
    <submittedName>
        <fullName evidence="17">TonB-dependent receptor</fullName>
    </submittedName>
</protein>
<evidence type="ECO:0000256" key="13">
    <source>
        <dbReference type="SAM" id="MobiDB-lite"/>
    </source>
</evidence>
<keyword evidence="18" id="KW-1185">Reference proteome</keyword>
<keyword evidence="7 12" id="KW-0798">TonB box</keyword>
<sequence length="740" mass="82766">MQQSSNRLFPHRLSTLVLLCNLAWPASADPAEPVAAGDTTPTAQQPAAPEEKINVSGKQLSDTDKRRHESVTRIVFGREEISRFGDSTVAEVLKRLPGVTVSGTPGRRGGEIRMRGLGSGYTQILINGEPAARGFSLDSLSPELIERIEVIRAPVAEFSAQAVAGTINIVLREDAKKRSSEFSLSESITDNHKLQPRLGVQHSDRSGQLSYTLAGTVQHYDQLEAESHLRRLRFDQQGQVDFDQSRDSQRRSRGYSLHLAPRLAWRYGEGDTLNLQLLAMHAQDVDRGVYRQAQVLGPVSYDHAEARSDNRSNMLRGTLSRQTPLAGGGKLNLKVGFNGHRMNNDEQRLEQLQGQTRRAIVERSSTREHGFSTGGKWNTALLAENHSLVLGYDADWSRRSEVQTQMGLRDSRNPDSTSNTAASTLRLAGFAQDEWEIDPKWSVYGGLRWESIQTRSSGADYRQENRSSVWSPSLQTVWRLPGTKRDQLRVSLARSYKSPRGGNLLGRTVFSSDNDEFNPDRRGNPELKPELAWGLEMAVEHYLSQNGLISANLFTRRIDNLVRSITSQQADGRWLSQPYNLDRAVSHGLELEAKFRLAELMDDAPPLDVRANLSRYWSRVDGIPGPDNRLDGQQKYSVNLGLDYRFKAVPLTLGGNLNWVPGYSVQSSASERRREPGRRVGDIYALWKFSPAVQLRLAGSNLAHADLTSTVESNRNGLRSNDRSTSRSWTNWTATLELKY</sequence>
<evidence type="ECO:0000256" key="7">
    <source>
        <dbReference type="ARBA" id="ARBA00023077"/>
    </source>
</evidence>
<feature type="chain" id="PRO_5021778079" evidence="14">
    <location>
        <begin position="29"/>
        <end position="740"/>
    </location>
</feature>
<proteinExistence type="inferred from homology"/>
<evidence type="ECO:0000256" key="14">
    <source>
        <dbReference type="SAM" id="SignalP"/>
    </source>
</evidence>
<dbReference type="CDD" id="cd01347">
    <property type="entry name" value="ligand_gated_channel"/>
    <property type="match status" value="1"/>
</dbReference>
<evidence type="ECO:0000259" key="16">
    <source>
        <dbReference type="Pfam" id="PF07715"/>
    </source>
</evidence>
<feature type="domain" description="TonB-dependent receptor-like beta-barrel" evidence="15">
    <location>
        <begin position="281"/>
        <end position="702"/>
    </location>
</feature>
<dbReference type="GO" id="GO:0009279">
    <property type="term" value="C:cell outer membrane"/>
    <property type="evidence" value="ECO:0007669"/>
    <property type="project" value="UniProtKB-SubCell"/>
</dbReference>
<name>A0A516SDD2_9NEIS</name>
<dbReference type="GO" id="GO:0015344">
    <property type="term" value="F:siderophore uptake transmembrane transporter activity"/>
    <property type="evidence" value="ECO:0007669"/>
    <property type="project" value="TreeGrafter"/>
</dbReference>
<evidence type="ECO:0000259" key="15">
    <source>
        <dbReference type="Pfam" id="PF00593"/>
    </source>
</evidence>
<dbReference type="OrthoDB" id="9760620at2"/>
<dbReference type="PROSITE" id="PS52016">
    <property type="entry name" value="TONB_DEPENDENT_REC_3"/>
    <property type="match status" value="1"/>
</dbReference>
<evidence type="ECO:0000256" key="9">
    <source>
        <dbReference type="ARBA" id="ARBA00023170"/>
    </source>
</evidence>
<reference evidence="18" key="1">
    <citation type="submission" date="2019-07" db="EMBL/GenBank/DDBJ databases">
        <title>Chitinimonas sp. nov., isolated from Ny-Alesund, arctica soil.</title>
        <authorList>
            <person name="Xu Q."/>
            <person name="Peng F."/>
        </authorList>
    </citation>
    <scope>NUCLEOTIDE SEQUENCE [LARGE SCALE GENOMIC DNA]</scope>
    <source>
        <strain evidence="18">R3-44</strain>
    </source>
</reference>
<dbReference type="GO" id="GO:0044718">
    <property type="term" value="P:siderophore transmembrane transport"/>
    <property type="evidence" value="ECO:0007669"/>
    <property type="project" value="TreeGrafter"/>
</dbReference>
<dbReference type="AlphaFoldDB" id="A0A516SDD2"/>
<dbReference type="InterPro" id="IPR039426">
    <property type="entry name" value="TonB-dep_rcpt-like"/>
</dbReference>
<dbReference type="SUPFAM" id="SSF56935">
    <property type="entry name" value="Porins"/>
    <property type="match status" value="1"/>
</dbReference>
<dbReference type="Gene3D" id="2.170.130.10">
    <property type="entry name" value="TonB-dependent receptor, plug domain"/>
    <property type="match status" value="1"/>
</dbReference>
<dbReference type="InterPro" id="IPR036942">
    <property type="entry name" value="Beta-barrel_TonB_sf"/>
</dbReference>
<dbReference type="Gene3D" id="2.40.170.20">
    <property type="entry name" value="TonB-dependent receptor, beta-barrel domain"/>
    <property type="match status" value="1"/>
</dbReference>
<evidence type="ECO:0000256" key="1">
    <source>
        <dbReference type="ARBA" id="ARBA00004571"/>
    </source>
</evidence>
<dbReference type="InterPro" id="IPR012910">
    <property type="entry name" value="Plug_dom"/>
</dbReference>
<dbReference type="PANTHER" id="PTHR30069:SF29">
    <property type="entry name" value="HEMOGLOBIN AND HEMOGLOBIN-HAPTOGLOBIN-BINDING PROTEIN 1-RELATED"/>
    <property type="match status" value="1"/>
</dbReference>
<keyword evidence="10 11" id="KW-0998">Cell outer membrane</keyword>
<feature type="signal peptide" evidence="14">
    <location>
        <begin position="1"/>
        <end position="28"/>
    </location>
</feature>
<evidence type="ECO:0000256" key="5">
    <source>
        <dbReference type="ARBA" id="ARBA00022692"/>
    </source>
</evidence>
<keyword evidence="6 14" id="KW-0732">Signal</keyword>
<evidence type="ECO:0000256" key="6">
    <source>
        <dbReference type="ARBA" id="ARBA00022729"/>
    </source>
</evidence>
<dbReference type="RefSeq" id="WP_144277561.1">
    <property type="nucleotide sequence ID" value="NZ_CP041730.1"/>
</dbReference>
<evidence type="ECO:0000256" key="4">
    <source>
        <dbReference type="ARBA" id="ARBA00022452"/>
    </source>
</evidence>
<evidence type="ECO:0000313" key="18">
    <source>
        <dbReference type="Proteomes" id="UP000317550"/>
    </source>
</evidence>
<dbReference type="PANTHER" id="PTHR30069">
    <property type="entry name" value="TONB-DEPENDENT OUTER MEMBRANE RECEPTOR"/>
    <property type="match status" value="1"/>
</dbReference>
<keyword evidence="4 11" id="KW-1134">Transmembrane beta strand</keyword>